<dbReference type="Proteomes" id="UP001595712">
    <property type="component" value="Unassembled WGS sequence"/>
</dbReference>
<dbReference type="PROSITE" id="PS50977">
    <property type="entry name" value="HTH_TETR_2"/>
    <property type="match status" value="1"/>
</dbReference>
<evidence type="ECO:0000256" key="1">
    <source>
        <dbReference type="ARBA" id="ARBA00023015"/>
    </source>
</evidence>
<evidence type="ECO:0000259" key="5">
    <source>
        <dbReference type="PROSITE" id="PS50977"/>
    </source>
</evidence>
<dbReference type="SUPFAM" id="SSF46689">
    <property type="entry name" value="Homeodomain-like"/>
    <property type="match status" value="1"/>
</dbReference>
<dbReference type="InterPro" id="IPR050109">
    <property type="entry name" value="HTH-type_TetR-like_transc_reg"/>
</dbReference>
<organism evidence="6 7">
    <name type="scientific">Glycomyces rhizosphaerae</name>
    <dbReference type="NCBI Taxonomy" id="2054422"/>
    <lineage>
        <taxon>Bacteria</taxon>
        <taxon>Bacillati</taxon>
        <taxon>Actinomycetota</taxon>
        <taxon>Actinomycetes</taxon>
        <taxon>Glycomycetales</taxon>
        <taxon>Glycomycetaceae</taxon>
        <taxon>Glycomyces</taxon>
    </lineage>
</organism>
<name>A0ABV7PYR4_9ACTN</name>
<feature type="domain" description="HTH tetR-type" evidence="5">
    <location>
        <begin position="11"/>
        <end position="71"/>
    </location>
</feature>
<keyword evidence="7" id="KW-1185">Reference proteome</keyword>
<evidence type="ECO:0000313" key="6">
    <source>
        <dbReference type="EMBL" id="MFC3492656.1"/>
    </source>
</evidence>
<reference evidence="7" key="1">
    <citation type="journal article" date="2019" name="Int. J. Syst. Evol. Microbiol.">
        <title>The Global Catalogue of Microorganisms (GCM) 10K type strain sequencing project: providing services to taxonomists for standard genome sequencing and annotation.</title>
        <authorList>
            <consortium name="The Broad Institute Genomics Platform"/>
            <consortium name="The Broad Institute Genome Sequencing Center for Infectious Disease"/>
            <person name="Wu L."/>
            <person name="Ma J."/>
        </authorList>
    </citation>
    <scope>NUCLEOTIDE SEQUENCE [LARGE SCALE GENOMIC DNA]</scope>
    <source>
        <strain evidence="7">CGMCC 4.7396</strain>
    </source>
</reference>
<dbReference type="Pfam" id="PF00440">
    <property type="entry name" value="TetR_N"/>
    <property type="match status" value="1"/>
</dbReference>
<keyword evidence="3" id="KW-0804">Transcription</keyword>
<gene>
    <name evidence="6" type="ORF">ACFO8M_09180</name>
</gene>
<evidence type="ECO:0000256" key="3">
    <source>
        <dbReference type="ARBA" id="ARBA00023163"/>
    </source>
</evidence>
<keyword evidence="2 4" id="KW-0238">DNA-binding</keyword>
<keyword evidence="1" id="KW-0805">Transcription regulation</keyword>
<protein>
    <submittedName>
        <fullName evidence="6">TetR/AcrR family transcriptional regulator</fullName>
    </submittedName>
</protein>
<evidence type="ECO:0000313" key="7">
    <source>
        <dbReference type="Proteomes" id="UP001595712"/>
    </source>
</evidence>
<feature type="DNA-binding region" description="H-T-H motif" evidence="4">
    <location>
        <begin position="34"/>
        <end position="53"/>
    </location>
</feature>
<sequence>MPASRTLSTAEDRRATVVSSAIATFAHGGFHAVTIADVARHAGISPAYVSKLFSSKTQLFTTALEECYRRIKTALERGAEQAENDSPEALLWAMGGAYAELIADRDLLILQVNSQAAMAEPLIAETVRRGLADITTYVAERSKADGPAIQQFMAFGQLCHLLTVTDAFDTDAEWASLLTEGIRHSAPQRHAPERES</sequence>
<dbReference type="InterPro" id="IPR001647">
    <property type="entry name" value="HTH_TetR"/>
</dbReference>
<dbReference type="InterPro" id="IPR009057">
    <property type="entry name" value="Homeodomain-like_sf"/>
</dbReference>
<comment type="caution">
    <text evidence="6">The sequence shown here is derived from an EMBL/GenBank/DDBJ whole genome shotgun (WGS) entry which is preliminary data.</text>
</comment>
<dbReference type="RefSeq" id="WP_387973644.1">
    <property type="nucleotide sequence ID" value="NZ_JBHRWO010000008.1"/>
</dbReference>
<dbReference type="EMBL" id="JBHRWO010000008">
    <property type="protein sequence ID" value="MFC3492656.1"/>
    <property type="molecule type" value="Genomic_DNA"/>
</dbReference>
<evidence type="ECO:0000256" key="4">
    <source>
        <dbReference type="PROSITE-ProRule" id="PRU00335"/>
    </source>
</evidence>
<dbReference type="Gene3D" id="1.10.357.10">
    <property type="entry name" value="Tetracycline Repressor, domain 2"/>
    <property type="match status" value="1"/>
</dbReference>
<dbReference type="PANTHER" id="PTHR30055">
    <property type="entry name" value="HTH-TYPE TRANSCRIPTIONAL REGULATOR RUTR"/>
    <property type="match status" value="1"/>
</dbReference>
<evidence type="ECO:0000256" key="2">
    <source>
        <dbReference type="ARBA" id="ARBA00023125"/>
    </source>
</evidence>
<proteinExistence type="predicted"/>
<dbReference type="PANTHER" id="PTHR30055:SF234">
    <property type="entry name" value="HTH-TYPE TRANSCRIPTIONAL REGULATOR BETI"/>
    <property type="match status" value="1"/>
</dbReference>
<accession>A0ABV7PYR4</accession>